<dbReference type="InterPro" id="IPR023393">
    <property type="entry name" value="START-like_dom_sf"/>
</dbReference>
<dbReference type="EMBL" id="JQED01000040">
    <property type="protein sequence ID" value="KGJ89582.1"/>
    <property type="molecule type" value="Genomic_DNA"/>
</dbReference>
<dbReference type="OrthoDB" id="5734556at2"/>
<dbReference type="Gene3D" id="3.30.530.20">
    <property type="match status" value="1"/>
</dbReference>
<dbReference type="AlphaFoldDB" id="A0A099KHY5"/>
<evidence type="ECO:0000313" key="3">
    <source>
        <dbReference type="Proteomes" id="UP000029843"/>
    </source>
</evidence>
<feature type="signal peptide" evidence="1">
    <location>
        <begin position="1"/>
        <end position="21"/>
    </location>
</feature>
<keyword evidence="1" id="KW-0732">Signal</keyword>
<evidence type="ECO:0000256" key="1">
    <source>
        <dbReference type="SAM" id="SignalP"/>
    </source>
</evidence>
<dbReference type="SUPFAM" id="SSF55961">
    <property type="entry name" value="Bet v1-like"/>
    <property type="match status" value="1"/>
</dbReference>
<dbReference type="RefSeq" id="WP_150113770.1">
    <property type="nucleotide sequence ID" value="NZ_JQED01000040.1"/>
</dbReference>
<protein>
    <recommendedName>
        <fullName evidence="4">START domain-containing protein</fullName>
    </recommendedName>
</protein>
<organism evidence="2 3">
    <name type="scientific">Colwellia psychrerythraea</name>
    <name type="common">Vibrio psychroerythus</name>
    <dbReference type="NCBI Taxonomy" id="28229"/>
    <lineage>
        <taxon>Bacteria</taxon>
        <taxon>Pseudomonadati</taxon>
        <taxon>Pseudomonadota</taxon>
        <taxon>Gammaproteobacteria</taxon>
        <taxon>Alteromonadales</taxon>
        <taxon>Colwelliaceae</taxon>
        <taxon>Colwellia</taxon>
    </lineage>
</organism>
<dbReference type="Proteomes" id="UP000029843">
    <property type="component" value="Unassembled WGS sequence"/>
</dbReference>
<sequence length="243" mass="27974" precursor="true">MNKSSTFIALLVFSCLHFSYAEQVPWKVWKKNSAQSVSYRPALINNQIDKKLIEIKASTTVNSTMSGFLLFLQDVNNTQHWLVNASESKIIQRHSTEESSFYIKLTQLWPLRPRILILNSTYWQNDDLSIEIKLTDADPISLEETTSVTIEHLAEFLQVKTHSAHWKIRPKLSEGEGNKVSIEYVFIADGHGDTPKWLADHLALKSIWKSMRNIRRQLPQEKWQQKTIKGITELSVIPSTSKP</sequence>
<name>A0A099KHY5_COLPS</name>
<dbReference type="PROSITE" id="PS51257">
    <property type="entry name" value="PROKAR_LIPOPROTEIN"/>
    <property type="match status" value="1"/>
</dbReference>
<reference evidence="2 3" key="1">
    <citation type="submission" date="2014-08" db="EMBL/GenBank/DDBJ databases">
        <title>Genomic and Phenotypic Diversity of Colwellia psychrerythraea strains from Disparate Marine Basins.</title>
        <authorList>
            <person name="Techtmann S.M."/>
            <person name="Stelling S.C."/>
            <person name="Utturkar S.M."/>
            <person name="Alshibli N."/>
            <person name="Harris A."/>
            <person name="Brown S.D."/>
            <person name="Hazen T.C."/>
        </authorList>
    </citation>
    <scope>NUCLEOTIDE SEQUENCE [LARGE SCALE GENOMIC DNA]</scope>
    <source>
        <strain evidence="2 3">ND2E</strain>
    </source>
</reference>
<dbReference type="PATRIC" id="fig|28229.4.peg.2924"/>
<comment type="caution">
    <text evidence="2">The sequence shown here is derived from an EMBL/GenBank/DDBJ whole genome shotgun (WGS) entry which is preliminary data.</text>
</comment>
<accession>A0A099KHY5</accession>
<proteinExistence type="predicted"/>
<feature type="chain" id="PRO_5001948668" description="START domain-containing protein" evidence="1">
    <location>
        <begin position="22"/>
        <end position="243"/>
    </location>
</feature>
<evidence type="ECO:0008006" key="4">
    <source>
        <dbReference type="Google" id="ProtNLM"/>
    </source>
</evidence>
<evidence type="ECO:0000313" key="2">
    <source>
        <dbReference type="EMBL" id="KGJ89582.1"/>
    </source>
</evidence>
<gene>
    <name evidence="2" type="ORF">ND2E_3773</name>
</gene>